<name>A0A6J6SUC8_9ZZZZ</name>
<protein>
    <submittedName>
        <fullName evidence="1">Unannotated protein</fullName>
    </submittedName>
</protein>
<accession>A0A6J6SUC8</accession>
<proteinExistence type="predicted"/>
<organism evidence="1">
    <name type="scientific">freshwater metagenome</name>
    <dbReference type="NCBI Taxonomy" id="449393"/>
    <lineage>
        <taxon>unclassified sequences</taxon>
        <taxon>metagenomes</taxon>
        <taxon>ecological metagenomes</taxon>
    </lineage>
</organism>
<sequence>MPATVIVRPVGTHGVVGPSLSGSTFPRRVDSSGAAQPESLAAAACLSRFSFSNGLDIAFLLFEYTIRSAKTHKIVISTDYRQ</sequence>
<gene>
    <name evidence="1" type="ORF">UFOPK2658_02131</name>
    <name evidence="2" type="ORF">UFOPK3494_01953</name>
</gene>
<reference evidence="1" key="1">
    <citation type="submission" date="2020-05" db="EMBL/GenBank/DDBJ databases">
        <authorList>
            <person name="Chiriac C."/>
            <person name="Salcher M."/>
            <person name="Ghai R."/>
            <person name="Kavagutti S V."/>
        </authorList>
    </citation>
    <scope>NUCLEOTIDE SEQUENCE</scope>
</reference>
<dbReference type="EMBL" id="CAFBMF010000240">
    <property type="protein sequence ID" value="CAB4918722.1"/>
    <property type="molecule type" value="Genomic_DNA"/>
</dbReference>
<evidence type="ECO:0000313" key="2">
    <source>
        <dbReference type="EMBL" id="CAB4918722.1"/>
    </source>
</evidence>
<dbReference type="AlphaFoldDB" id="A0A6J6SUC8"/>
<evidence type="ECO:0000313" key="1">
    <source>
        <dbReference type="EMBL" id="CAB4738348.1"/>
    </source>
</evidence>
<dbReference type="EMBL" id="CAEZYH010000200">
    <property type="protein sequence ID" value="CAB4738348.1"/>
    <property type="molecule type" value="Genomic_DNA"/>
</dbReference>